<dbReference type="Gene3D" id="3.10.20.30">
    <property type="match status" value="1"/>
</dbReference>
<evidence type="ECO:0000256" key="2">
    <source>
        <dbReference type="ARBA" id="ARBA00023134"/>
    </source>
</evidence>
<keyword evidence="1" id="KW-0547">Nucleotide-binding</keyword>
<keyword evidence="2" id="KW-0342">GTP-binding</keyword>
<dbReference type="NCBIfam" id="TIGR00231">
    <property type="entry name" value="small_GTP"/>
    <property type="match status" value="1"/>
</dbReference>
<evidence type="ECO:0000313" key="6">
    <source>
        <dbReference type="Proteomes" id="UP000183615"/>
    </source>
</evidence>
<reference evidence="5 6" key="1">
    <citation type="submission" date="2016-08" db="EMBL/GenBank/DDBJ databases">
        <title>New Insights into Marine Group III Euryarchaeota, from dark to light.</title>
        <authorList>
            <person name="Haro-Moreno J.M."/>
            <person name="Rodriguez-Valera F."/>
            <person name="Lopez-Garcia P."/>
            <person name="Moreira D."/>
            <person name="Martin-Cuadrado A.B."/>
        </authorList>
    </citation>
    <scope>NUCLEOTIDE SEQUENCE [LARGE SCALE GENOMIC DNA]</scope>
    <source>
        <strain evidence="5">CG-Epi2</strain>
    </source>
</reference>
<dbReference type="PROSITE" id="PS51880">
    <property type="entry name" value="TGS"/>
    <property type="match status" value="1"/>
</dbReference>
<dbReference type="Pfam" id="PF02824">
    <property type="entry name" value="TGS"/>
    <property type="match status" value="1"/>
</dbReference>
<dbReference type="EMBL" id="MIYZ01000040">
    <property type="protein sequence ID" value="OIR21533.1"/>
    <property type="molecule type" value="Genomic_DNA"/>
</dbReference>
<dbReference type="InterPro" id="IPR027417">
    <property type="entry name" value="P-loop_NTPase"/>
</dbReference>
<dbReference type="InterPro" id="IPR031662">
    <property type="entry name" value="GTP-binding_2"/>
</dbReference>
<dbReference type="SUPFAM" id="SSF81271">
    <property type="entry name" value="TGS-like"/>
    <property type="match status" value="1"/>
</dbReference>
<dbReference type="Proteomes" id="UP000183615">
    <property type="component" value="Unassembled WGS sequence"/>
</dbReference>
<dbReference type="FunFam" id="3.10.20.30:FF:000003">
    <property type="entry name" value="Developmentally-regulated GTP-binding protein 1"/>
    <property type="match status" value="1"/>
</dbReference>
<evidence type="ECO:0000259" key="4">
    <source>
        <dbReference type="PROSITE" id="PS51880"/>
    </source>
</evidence>
<dbReference type="GO" id="GO:0005525">
    <property type="term" value="F:GTP binding"/>
    <property type="evidence" value="ECO:0007669"/>
    <property type="project" value="UniProtKB-KW"/>
</dbReference>
<dbReference type="AlphaFoldDB" id="A0A1J5TYD1"/>
<dbReference type="PANTHER" id="PTHR43127">
    <property type="entry name" value="DEVELOPMENTALLY-REGULATED GTP-BINDING PROTEIN 2"/>
    <property type="match status" value="1"/>
</dbReference>
<feature type="domain" description="OBG-type G" evidence="3">
    <location>
        <begin position="61"/>
        <end position="286"/>
    </location>
</feature>
<dbReference type="GO" id="GO:0003924">
    <property type="term" value="F:GTPase activity"/>
    <property type="evidence" value="ECO:0007669"/>
    <property type="project" value="InterPro"/>
</dbReference>
<dbReference type="InterPro" id="IPR006073">
    <property type="entry name" value="GTP-bd"/>
</dbReference>
<feature type="domain" description="TGS" evidence="4">
    <location>
        <begin position="286"/>
        <end position="361"/>
    </location>
</feature>
<dbReference type="Pfam" id="PF16897">
    <property type="entry name" value="MMR_HSR1_Xtn"/>
    <property type="match status" value="1"/>
</dbReference>
<dbReference type="PROSITE" id="PS51710">
    <property type="entry name" value="G_OBG"/>
    <property type="match status" value="1"/>
</dbReference>
<accession>A0A1J5TYD1</accession>
<dbReference type="InterPro" id="IPR012675">
    <property type="entry name" value="Beta-grasp_dom_sf"/>
</dbReference>
<dbReference type="InterPro" id="IPR012676">
    <property type="entry name" value="TGS-like"/>
</dbReference>
<organism evidence="5 6">
    <name type="scientific">Marine Group III euryarchaeote CG-Epi2</name>
    <dbReference type="NCBI Taxonomy" id="1888996"/>
    <lineage>
        <taxon>Archaea</taxon>
        <taxon>Methanobacteriati</taxon>
        <taxon>Thermoplasmatota</taxon>
        <taxon>Thermoplasmata</taxon>
        <taxon>Candidatus Thermoprofundales</taxon>
    </lineage>
</organism>
<dbReference type="CDD" id="cd01896">
    <property type="entry name" value="DRG"/>
    <property type="match status" value="1"/>
</dbReference>
<proteinExistence type="predicted"/>
<evidence type="ECO:0000256" key="1">
    <source>
        <dbReference type="ARBA" id="ARBA00022741"/>
    </source>
</evidence>
<dbReference type="InterPro" id="IPR031167">
    <property type="entry name" value="G_OBG"/>
</dbReference>
<evidence type="ECO:0000313" key="5">
    <source>
        <dbReference type="EMBL" id="OIR21533.1"/>
    </source>
</evidence>
<protein>
    <submittedName>
        <fullName evidence="5">GTP-binding protein</fullName>
    </submittedName>
</protein>
<comment type="caution">
    <text evidence="5">The sequence shown here is derived from an EMBL/GenBank/DDBJ whole genome shotgun (WGS) entry which is preliminary data.</text>
</comment>
<dbReference type="InterPro" id="IPR004095">
    <property type="entry name" value="TGS"/>
</dbReference>
<sequence length="363" mass="39639">MSLTDKIAEIEEEIGNTKYNKATQHHIGKLKAKLAQLREEVVVSSSGPKGSGYGVRKAGDATVALVGLPSVGKSTLLNCLTDADSETGSYAFTTLDVVPGVLKYKDANIQILDLPGLIEGAARGAGRGKEVLSVIRSADLIIHVIDAVEPAPHIILKELFDSGVRLNSRPPNGSVSKTGIGGIEVISTVGQELEDEAIKTIVREYGIVNAQVVFRELMSIDDIVDILAKTRVYVPSFDVITKVDMIEKEQLPAVKDMCSNKKIIEVAAPLGKGIKELKKQIYDSLDFISIFMKPQGEKADLKEPMVVRKGTTIVEICQRLHRDFKRKFRYSQVWGPSAKFPGQTVGLNHNVKDQDIVSIITHR</sequence>
<evidence type="ECO:0000259" key="3">
    <source>
        <dbReference type="PROSITE" id="PS51710"/>
    </source>
</evidence>
<dbReference type="SUPFAM" id="SSF52540">
    <property type="entry name" value="P-loop containing nucleoside triphosphate hydrolases"/>
    <property type="match status" value="1"/>
</dbReference>
<dbReference type="Pfam" id="PF01926">
    <property type="entry name" value="MMR_HSR1"/>
    <property type="match status" value="1"/>
</dbReference>
<name>A0A1J5TYD1_9ARCH</name>
<dbReference type="PROSITE" id="PS00905">
    <property type="entry name" value="GTP1_OBG"/>
    <property type="match status" value="1"/>
</dbReference>
<dbReference type="InterPro" id="IPR045001">
    <property type="entry name" value="DRG"/>
</dbReference>
<dbReference type="PRINTS" id="PR00326">
    <property type="entry name" value="GTP1OBG"/>
</dbReference>
<dbReference type="InterPro" id="IPR006074">
    <property type="entry name" value="GTP1-OBG_CS"/>
</dbReference>
<gene>
    <name evidence="5" type="ORF">BET99_02195</name>
</gene>
<dbReference type="InterPro" id="IPR005225">
    <property type="entry name" value="Small_GTP-bd"/>
</dbReference>
<dbReference type="Gene3D" id="3.40.50.300">
    <property type="entry name" value="P-loop containing nucleotide triphosphate hydrolases"/>
    <property type="match status" value="1"/>
</dbReference>